<sequence length="463" mass="55061">MCKVRKFLEQYDICLGSSTRFLCERIKQEHGFDILNDPIPTWYKPDPWIPQYLKRIIFMNKSSNIRLWHSSDQWHEKLSSLMENSKGLRQFLLYKDWNRLNESKYYKYVGNNTSMSNLLNKATLIGTDGSCNNNIAGYGIVTDQNVSISSHTLGQGTSTVVRLLDNNTPRTIVIDAKSIYDQLFQFRKSRDPYVEEIRNYLKVKDQIKIMHVNSHTGKQDIYSRINELADRAAKKGADCNNILTNIPSNNWYIIINNVLYTQNTRQTMYKLLFQRFHKRTYTPKNLPPKNRKFTNIYPSIGIGFRTLNLIFKIRVNVMKTLENLNKISKTNLLCPCCSRETMQHIIFECKYYSDIRKEMFRNLYNISIYAKNNKKFSKRLLYLIKTKQDIHSLTGAKVGLGKKWDKVFTKEAYRSITKMWMKRNHFFMEELKLTWNEFEQQYDFNPNFIDLNKFKLYMKYPRP</sequence>
<dbReference type="InterPro" id="IPR012337">
    <property type="entry name" value="RNaseH-like_sf"/>
</dbReference>
<evidence type="ECO:0000259" key="1">
    <source>
        <dbReference type="PROSITE" id="PS50879"/>
    </source>
</evidence>
<name>A0A6A5C2K7_NAEFO</name>
<dbReference type="Gene3D" id="3.30.420.10">
    <property type="entry name" value="Ribonuclease H-like superfamily/Ribonuclease H"/>
    <property type="match status" value="1"/>
</dbReference>
<evidence type="ECO:0000313" key="2">
    <source>
        <dbReference type="EMBL" id="KAF0984663.1"/>
    </source>
</evidence>
<dbReference type="EMBL" id="VFQX01000002">
    <property type="protein sequence ID" value="KAF0984663.1"/>
    <property type="molecule type" value="Genomic_DNA"/>
</dbReference>
<gene>
    <name evidence="2" type="ORF">FDP41_000562</name>
</gene>
<dbReference type="VEuPathDB" id="AmoebaDB:NfTy_050630"/>
<dbReference type="GO" id="GO:0004523">
    <property type="term" value="F:RNA-DNA hybrid ribonuclease activity"/>
    <property type="evidence" value="ECO:0007669"/>
    <property type="project" value="InterPro"/>
</dbReference>
<dbReference type="InterPro" id="IPR002156">
    <property type="entry name" value="RNaseH_domain"/>
</dbReference>
<protein>
    <recommendedName>
        <fullName evidence="1">RNase H type-1 domain-containing protein</fullName>
    </recommendedName>
</protein>
<dbReference type="RefSeq" id="XP_044569376.1">
    <property type="nucleotide sequence ID" value="XM_044709164.1"/>
</dbReference>
<dbReference type="PROSITE" id="PS50879">
    <property type="entry name" value="RNASE_H_1"/>
    <property type="match status" value="1"/>
</dbReference>
<dbReference type="InterPro" id="IPR036397">
    <property type="entry name" value="RNaseH_sf"/>
</dbReference>
<dbReference type="SUPFAM" id="SSF53098">
    <property type="entry name" value="Ribonuclease H-like"/>
    <property type="match status" value="1"/>
</dbReference>
<dbReference type="GO" id="GO:0003676">
    <property type="term" value="F:nucleic acid binding"/>
    <property type="evidence" value="ECO:0007669"/>
    <property type="project" value="InterPro"/>
</dbReference>
<dbReference type="GeneID" id="68107780"/>
<comment type="caution">
    <text evidence="2">The sequence shown here is derived from an EMBL/GenBank/DDBJ whole genome shotgun (WGS) entry which is preliminary data.</text>
</comment>
<accession>A0A6A5C2K7</accession>
<organism evidence="2 3">
    <name type="scientific">Naegleria fowleri</name>
    <name type="common">Brain eating amoeba</name>
    <dbReference type="NCBI Taxonomy" id="5763"/>
    <lineage>
        <taxon>Eukaryota</taxon>
        <taxon>Discoba</taxon>
        <taxon>Heterolobosea</taxon>
        <taxon>Tetramitia</taxon>
        <taxon>Eutetramitia</taxon>
        <taxon>Vahlkampfiidae</taxon>
        <taxon>Naegleria</taxon>
    </lineage>
</organism>
<proteinExistence type="predicted"/>
<keyword evidence="3" id="KW-1185">Reference proteome</keyword>
<dbReference type="Proteomes" id="UP000444721">
    <property type="component" value="Unassembled WGS sequence"/>
</dbReference>
<evidence type="ECO:0000313" key="3">
    <source>
        <dbReference type="Proteomes" id="UP000444721"/>
    </source>
</evidence>
<dbReference type="VEuPathDB" id="AmoebaDB:FDP41_000562"/>
<dbReference type="AlphaFoldDB" id="A0A6A5C2K7"/>
<feature type="domain" description="RNase H type-1" evidence="1">
    <location>
        <begin position="119"/>
        <end position="238"/>
    </location>
</feature>
<reference evidence="2 3" key="1">
    <citation type="journal article" date="2019" name="Sci. Rep.">
        <title>Nanopore sequencing improves the draft genome of the human pathogenic amoeba Naegleria fowleri.</title>
        <authorList>
            <person name="Liechti N."/>
            <person name="Schurch N."/>
            <person name="Bruggmann R."/>
            <person name="Wittwer M."/>
        </authorList>
    </citation>
    <scope>NUCLEOTIDE SEQUENCE [LARGE SCALE GENOMIC DNA]</scope>
    <source>
        <strain evidence="2 3">ATCC 30894</strain>
    </source>
</reference>